<proteinExistence type="predicted"/>
<dbReference type="Gene3D" id="3.40.630.30">
    <property type="match status" value="1"/>
</dbReference>
<dbReference type="PANTHER" id="PTHR43072:SF23">
    <property type="entry name" value="UPF0039 PROTEIN C11D3.02C"/>
    <property type="match status" value="1"/>
</dbReference>
<dbReference type="EMBL" id="CP136051">
    <property type="protein sequence ID" value="WOK06824.1"/>
    <property type="molecule type" value="Genomic_DNA"/>
</dbReference>
<evidence type="ECO:0000259" key="3">
    <source>
        <dbReference type="PROSITE" id="PS51186"/>
    </source>
</evidence>
<dbReference type="Proteomes" id="UP001302349">
    <property type="component" value="Chromosome"/>
</dbReference>
<dbReference type="InterPro" id="IPR000182">
    <property type="entry name" value="GNAT_dom"/>
</dbReference>
<evidence type="ECO:0000313" key="4">
    <source>
        <dbReference type="EMBL" id="WOK06824.1"/>
    </source>
</evidence>
<feature type="domain" description="N-acetyltransferase" evidence="3">
    <location>
        <begin position="3"/>
        <end position="154"/>
    </location>
</feature>
<evidence type="ECO:0000313" key="5">
    <source>
        <dbReference type="Proteomes" id="UP001302349"/>
    </source>
</evidence>
<gene>
    <name evidence="4" type="ORF">RT717_27535</name>
</gene>
<protein>
    <submittedName>
        <fullName evidence="4">GNAT family N-acetyltransferase</fullName>
        <ecNumber evidence="4">2.3.1.-</ecNumber>
    </submittedName>
</protein>
<sequence>MKTEIAEMVPANWPEVERIYLEGIETGLATFETQSPGWENWDAGHLHACRLVAKVDKKVVGWAALSAVSKRQVYKGVAEVSIYIKNDFRGKGLGKALFQELIIAAESEGFWTLQSSVFRENVATIALHKSMGFREIGYREKIAQLHGIWRDTVLLERRSKTAV</sequence>
<name>A0ABZ0IRR4_9BACT</name>
<dbReference type="SUPFAM" id="SSF55729">
    <property type="entry name" value="Acyl-CoA N-acyltransferases (Nat)"/>
    <property type="match status" value="1"/>
</dbReference>
<dbReference type="PANTHER" id="PTHR43072">
    <property type="entry name" value="N-ACETYLTRANSFERASE"/>
    <property type="match status" value="1"/>
</dbReference>
<dbReference type="RefSeq" id="WP_317489525.1">
    <property type="nucleotide sequence ID" value="NZ_CP136051.1"/>
</dbReference>
<evidence type="ECO:0000256" key="1">
    <source>
        <dbReference type="ARBA" id="ARBA00022679"/>
    </source>
</evidence>
<dbReference type="Pfam" id="PF00583">
    <property type="entry name" value="Acetyltransf_1"/>
    <property type="match status" value="1"/>
</dbReference>
<dbReference type="CDD" id="cd04301">
    <property type="entry name" value="NAT_SF"/>
    <property type="match status" value="1"/>
</dbReference>
<evidence type="ECO:0000256" key="2">
    <source>
        <dbReference type="ARBA" id="ARBA00023315"/>
    </source>
</evidence>
<keyword evidence="2 4" id="KW-0012">Acyltransferase</keyword>
<dbReference type="EC" id="2.3.1.-" evidence="4"/>
<accession>A0ABZ0IRR4</accession>
<organism evidence="4 5">
    <name type="scientific">Imperialibacter roseus</name>
    <dbReference type="NCBI Taxonomy" id="1324217"/>
    <lineage>
        <taxon>Bacteria</taxon>
        <taxon>Pseudomonadati</taxon>
        <taxon>Bacteroidota</taxon>
        <taxon>Cytophagia</taxon>
        <taxon>Cytophagales</taxon>
        <taxon>Flammeovirgaceae</taxon>
        <taxon>Imperialibacter</taxon>
    </lineage>
</organism>
<dbReference type="InterPro" id="IPR016181">
    <property type="entry name" value="Acyl_CoA_acyltransferase"/>
</dbReference>
<dbReference type="GO" id="GO:0016746">
    <property type="term" value="F:acyltransferase activity"/>
    <property type="evidence" value="ECO:0007669"/>
    <property type="project" value="UniProtKB-KW"/>
</dbReference>
<reference evidence="4 5" key="1">
    <citation type="journal article" date="2023" name="Microbiol. Resour. Announc.">
        <title>Complete Genome Sequence of Imperialibacter roseus strain P4T.</title>
        <authorList>
            <person name="Tizabi D.R."/>
            <person name="Bachvaroff T."/>
            <person name="Hill R.T."/>
        </authorList>
    </citation>
    <scope>NUCLEOTIDE SEQUENCE [LARGE SCALE GENOMIC DNA]</scope>
    <source>
        <strain evidence="4 5">P4T</strain>
    </source>
</reference>
<dbReference type="PROSITE" id="PS51186">
    <property type="entry name" value="GNAT"/>
    <property type="match status" value="1"/>
</dbReference>
<keyword evidence="1 4" id="KW-0808">Transferase</keyword>
<keyword evidence="5" id="KW-1185">Reference proteome</keyword>